<gene>
    <name evidence="2" type="ORF">E2562_017592</name>
</gene>
<evidence type="ECO:0000313" key="3">
    <source>
        <dbReference type="Proteomes" id="UP000479710"/>
    </source>
</evidence>
<proteinExistence type="predicted"/>
<dbReference type="Proteomes" id="UP000479710">
    <property type="component" value="Unassembled WGS sequence"/>
</dbReference>
<feature type="transmembrane region" description="Helical" evidence="1">
    <location>
        <begin position="34"/>
        <end position="60"/>
    </location>
</feature>
<evidence type="ECO:0000256" key="1">
    <source>
        <dbReference type="SAM" id="Phobius"/>
    </source>
</evidence>
<dbReference type="EMBL" id="SPHZ02000012">
    <property type="protein sequence ID" value="KAF0888742.1"/>
    <property type="molecule type" value="Genomic_DNA"/>
</dbReference>
<accession>A0A6G1BLJ5</accession>
<keyword evidence="1" id="KW-1133">Transmembrane helix</keyword>
<name>A0A6G1BLJ5_9ORYZ</name>
<sequence length="82" mass="8274">MRRDLAAWVAAATPAVVGAPIAGTPVGSSGLAGTLRAGAVLLCLNLSAWVAAWVAAAVLLRLNLSAWVAAASTSPFYLLSRK</sequence>
<keyword evidence="1" id="KW-0812">Transmembrane</keyword>
<reference evidence="2 3" key="1">
    <citation type="submission" date="2019-11" db="EMBL/GenBank/DDBJ databases">
        <title>Whole genome sequence of Oryza granulata.</title>
        <authorList>
            <person name="Li W."/>
        </authorList>
    </citation>
    <scope>NUCLEOTIDE SEQUENCE [LARGE SCALE GENOMIC DNA]</scope>
    <source>
        <strain evidence="3">cv. Menghai</strain>
        <tissue evidence="2">Leaf</tissue>
    </source>
</reference>
<keyword evidence="3" id="KW-1185">Reference proteome</keyword>
<keyword evidence="1" id="KW-0472">Membrane</keyword>
<dbReference type="AlphaFoldDB" id="A0A6G1BLJ5"/>
<comment type="caution">
    <text evidence="2">The sequence shown here is derived from an EMBL/GenBank/DDBJ whole genome shotgun (WGS) entry which is preliminary data.</text>
</comment>
<evidence type="ECO:0000313" key="2">
    <source>
        <dbReference type="EMBL" id="KAF0888742.1"/>
    </source>
</evidence>
<organism evidence="2 3">
    <name type="scientific">Oryza meyeriana var. granulata</name>
    <dbReference type="NCBI Taxonomy" id="110450"/>
    <lineage>
        <taxon>Eukaryota</taxon>
        <taxon>Viridiplantae</taxon>
        <taxon>Streptophyta</taxon>
        <taxon>Embryophyta</taxon>
        <taxon>Tracheophyta</taxon>
        <taxon>Spermatophyta</taxon>
        <taxon>Magnoliopsida</taxon>
        <taxon>Liliopsida</taxon>
        <taxon>Poales</taxon>
        <taxon>Poaceae</taxon>
        <taxon>BOP clade</taxon>
        <taxon>Oryzoideae</taxon>
        <taxon>Oryzeae</taxon>
        <taxon>Oryzinae</taxon>
        <taxon>Oryza</taxon>
        <taxon>Oryza meyeriana</taxon>
    </lineage>
</organism>
<protein>
    <submittedName>
        <fullName evidence="2">Uncharacterized protein</fullName>
    </submittedName>
</protein>